<keyword evidence="18" id="KW-1185">Reference proteome</keyword>
<keyword evidence="4" id="KW-0597">Phosphoprotein</keyword>
<dbReference type="CDD" id="cd00211">
    <property type="entry name" value="PTS_IIA_fru"/>
    <property type="match status" value="1"/>
</dbReference>
<accession>A0AA46DWQ5</accession>
<dbReference type="GO" id="GO:0016301">
    <property type="term" value="F:kinase activity"/>
    <property type="evidence" value="ECO:0007669"/>
    <property type="project" value="UniProtKB-KW"/>
</dbReference>
<gene>
    <name evidence="17" type="ORF">EV215_2082</name>
</gene>
<evidence type="ECO:0000256" key="2">
    <source>
        <dbReference type="ARBA" id="ARBA00022448"/>
    </source>
</evidence>
<organism evidence="17 18">
    <name type="scientific">Hypnocyclicus thermotrophus</name>
    <dbReference type="NCBI Taxonomy" id="1627895"/>
    <lineage>
        <taxon>Bacteria</taxon>
        <taxon>Fusobacteriati</taxon>
        <taxon>Fusobacteriota</taxon>
        <taxon>Fusobacteriia</taxon>
        <taxon>Fusobacteriales</taxon>
        <taxon>Fusobacteriaceae</taxon>
        <taxon>Hypnocyclicus</taxon>
    </lineage>
</organism>
<feature type="domain" description="PTS EIIC type-2" evidence="16">
    <location>
        <begin position="9"/>
        <end position="339"/>
    </location>
</feature>
<evidence type="ECO:0000259" key="14">
    <source>
        <dbReference type="PROSITE" id="PS51094"/>
    </source>
</evidence>
<comment type="caution">
    <text evidence="17">The sequence shown here is derived from an EMBL/GenBank/DDBJ whole genome shotgun (WGS) entry which is preliminary data.</text>
</comment>
<keyword evidence="5" id="KW-0762">Sugar transport</keyword>
<keyword evidence="2" id="KW-0813">Transport</keyword>
<feature type="coiled-coil region" evidence="12">
    <location>
        <begin position="482"/>
        <end position="526"/>
    </location>
</feature>
<keyword evidence="6" id="KW-0808">Transferase</keyword>
<feature type="domain" description="PTS EIIB type-2" evidence="15">
    <location>
        <begin position="361"/>
        <end position="453"/>
    </location>
</feature>
<keyword evidence="10 13" id="KW-1133">Transmembrane helix</keyword>
<dbReference type="Proteomes" id="UP000294678">
    <property type="component" value="Unassembled WGS sequence"/>
</dbReference>
<evidence type="ECO:0000256" key="9">
    <source>
        <dbReference type="ARBA" id="ARBA00022777"/>
    </source>
</evidence>
<dbReference type="InterPro" id="IPR036095">
    <property type="entry name" value="PTS_EIIB-like_sf"/>
</dbReference>
<dbReference type="GO" id="GO:0005886">
    <property type="term" value="C:plasma membrane"/>
    <property type="evidence" value="ECO:0007669"/>
    <property type="project" value="UniProtKB-SubCell"/>
</dbReference>
<feature type="transmembrane region" description="Helical" evidence="13">
    <location>
        <begin position="21"/>
        <end position="40"/>
    </location>
</feature>
<dbReference type="RefSeq" id="WP_134113928.1">
    <property type="nucleotide sequence ID" value="NZ_SOBG01000013.1"/>
</dbReference>
<evidence type="ECO:0000259" key="15">
    <source>
        <dbReference type="PROSITE" id="PS51099"/>
    </source>
</evidence>
<dbReference type="CDD" id="cd05567">
    <property type="entry name" value="PTS_IIB_mannitol"/>
    <property type="match status" value="1"/>
</dbReference>
<dbReference type="InterPro" id="IPR016152">
    <property type="entry name" value="PTrfase/Anion_transptr"/>
</dbReference>
<dbReference type="InterPro" id="IPR003501">
    <property type="entry name" value="PTS_EIIB_2/3"/>
</dbReference>
<dbReference type="Gene3D" id="3.40.50.2300">
    <property type="match status" value="1"/>
</dbReference>
<evidence type="ECO:0000256" key="10">
    <source>
        <dbReference type="ARBA" id="ARBA00022989"/>
    </source>
</evidence>
<feature type="transmembrane region" description="Helical" evidence="13">
    <location>
        <begin position="309"/>
        <end position="330"/>
    </location>
</feature>
<feature type="transmembrane region" description="Helical" evidence="13">
    <location>
        <begin position="285"/>
        <end position="303"/>
    </location>
</feature>
<dbReference type="PROSITE" id="PS51099">
    <property type="entry name" value="PTS_EIIB_TYPE_2"/>
    <property type="match status" value="1"/>
</dbReference>
<keyword evidence="3" id="KW-1003">Cell membrane</keyword>
<evidence type="ECO:0000256" key="3">
    <source>
        <dbReference type="ARBA" id="ARBA00022475"/>
    </source>
</evidence>
<evidence type="ECO:0000256" key="12">
    <source>
        <dbReference type="SAM" id="Coils"/>
    </source>
</evidence>
<evidence type="ECO:0000259" key="16">
    <source>
        <dbReference type="PROSITE" id="PS51104"/>
    </source>
</evidence>
<keyword evidence="8 13" id="KW-0812">Transmembrane</keyword>
<reference evidence="17 18" key="1">
    <citation type="submission" date="2019-03" db="EMBL/GenBank/DDBJ databases">
        <title>Genomic Encyclopedia of Type Strains, Phase IV (KMG-IV): sequencing the most valuable type-strain genomes for metagenomic binning, comparative biology and taxonomic classification.</title>
        <authorList>
            <person name="Goeker M."/>
        </authorList>
    </citation>
    <scope>NUCLEOTIDE SEQUENCE [LARGE SCALE GENOMIC DNA]</scope>
    <source>
        <strain evidence="17 18">DSM 100055</strain>
    </source>
</reference>
<evidence type="ECO:0000256" key="13">
    <source>
        <dbReference type="SAM" id="Phobius"/>
    </source>
</evidence>
<dbReference type="EMBL" id="SOBG01000013">
    <property type="protein sequence ID" value="TDT66989.1"/>
    <property type="molecule type" value="Genomic_DNA"/>
</dbReference>
<proteinExistence type="predicted"/>
<evidence type="ECO:0000256" key="4">
    <source>
        <dbReference type="ARBA" id="ARBA00022553"/>
    </source>
</evidence>
<dbReference type="GO" id="GO:0022872">
    <property type="term" value="F:protein-N(PI)-phosphohistidine-mannitol phosphotransferase system transmembrane transporter activity"/>
    <property type="evidence" value="ECO:0007669"/>
    <property type="project" value="InterPro"/>
</dbReference>
<evidence type="ECO:0000256" key="6">
    <source>
        <dbReference type="ARBA" id="ARBA00022679"/>
    </source>
</evidence>
<evidence type="ECO:0000256" key="11">
    <source>
        <dbReference type="ARBA" id="ARBA00023136"/>
    </source>
</evidence>
<dbReference type="InterPro" id="IPR050893">
    <property type="entry name" value="Sugar_PTS"/>
</dbReference>
<keyword evidence="9" id="KW-0418">Kinase</keyword>
<dbReference type="PROSITE" id="PS51094">
    <property type="entry name" value="PTS_EIIA_TYPE_2"/>
    <property type="match status" value="1"/>
</dbReference>
<name>A0AA46DWQ5_9FUSO</name>
<feature type="transmembrane region" description="Helical" evidence="13">
    <location>
        <begin position="262"/>
        <end position="280"/>
    </location>
</feature>
<dbReference type="AlphaFoldDB" id="A0AA46DWQ5"/>
<keyword evidence="12" id="KW-0175">Coiled coil</keyword>
<feature type="domain" description="PTS EIIA type-2" evidence="14">
    <location>
        <begin position="521"/>
        <end position="661"/>
    </location>
</feature>
<dbReference type="GO" id="GO:0009401">
    <property type="term" value="P:phosphoenolpyruvate-dependent sugar phosphotransferase system"/>
    <property type="evidence" value="ECO:0007669"/>
    <property type="project" value="UniProtKB-KW"/>
</dbReference>
<dbReference type="InterPro" id="IPR013014">
    <property type="entry name" value="PTS_EIIC_2"/>
</dbReference>
<feature type="transmembrane region" description="Helical" evidence="13">
    <location>
        <begin position="124"/>
        <end position="148"/>
    </location>
</feature>
<dbReference type="InterPro" id="IPR002178">
    <property type="entry name" value="PTS_EIIA_type-2_dom"/>
</dbReference>
<evidence type="ECO:0000256" key="5">
    <source>
        <dbReference type="ARBA" id="ARBA00022597"/>
    </source>
</evidence>
<dbReference type="PANTHER" id="PTHR30181:SF3">
    <property type="entry name" value="MULTIPHOSPHORYL TRANSFER PROTEIN"/>
    <property type="match status" value="1"/>
</dbReference>
<evidence type="ECO:0000256" key="8">
    <source>
        <dbReference type="ARBA" id="ARBA00022692"/>
    </source>
</evidence>
<dbReference type="Pfam" id="PF00359">
    <property type="entry name" value="PTS_EIIA_2"/>
    <property type="match status" value="1"/>
</dbReference>
<sequence>MRKRIYKRVANLISKIILENIPFFILLGILSFFGLEYSMLNDFKDIMHKYVIPVVVTYTAGRTIENKFGGITAVIVMGGVLSKYSFQSFLGPILIGVIAGIVIRKYREQIKKIPYPGYEMILNNLGTVFISLLLIMLFVYILPVYGYVQVKFLNRFKETIFNITYFPLFSVIIEPAKVFFLNNLINHGVLSVLGLAELNEKGKSIFFLLETNPGPGLGVLLAYYFYEKKKQNHVKTKDIASNIFIQFIGGIHEVYFPYVLRRLTLIPALIMGGVTAVYIFQRFDAGLVGVASPGSIIMLLVLAPVKDKIIVFFGVMISTVVTFLISYYILNRKEIMNGKKEIDNMFNRIYVNEKIKYREKINIYVVCDAGMGSSAMGATLLERKIKKAGIRNIKVDNSSVDRIPENGDIIIVHKQLLNRIDVNESEKNIITIDDFMDSKFYDILVEKLKNTIDSDIVLGKERKNIINIEKIVREEKLTEEINKKYKTKRSELMKDKKELNIEKENKEQKENRIENIVKNKKILYRENIQIGLKRTEKEKALKNIGKELFEKGYVTEEYIETILEREKVSSTYLSYGIAIPHGSAKGTPYIKQSGIVIHQYPYGIDYGDGKIVYIIIGIAALKDKHIQIISKLAELIDNEKISEQLSTAIDIEEIYQIFLDLEEEIC</sequence>
<dbReference type="PROSITE" id="PS51104">
    <property type="entry name" value="PTS_EIIC_TYPE_2"/>
    <property type="match status" value="1"/>
</dbReference>
<dbReference type="InterPro" id="IPR013011">
    <property type="entry name" value="PTS_EIIB_2"/>
</dbReference>
<dbReference type="GO" id="GO:0090563">
    <property type="term" value="F:protein-phosphocysteine-sugar phosphotransferase activity"/>
    <property type="evidence" value="ECO:0007669"/>
    <property type="project" value="TreeGrafter"/>
</dbReference>
<keyword evidence="7" id="KW-0598">Phosphotransferase system</keyword>
<feature type="transmembrane region" description="Helical" evidence="13">
    <location>
        <begin position="205"/>
        <end position="226"/>
    </location>
</feature>
<protein>
    <submittedName>
        <fullName evidence="17">PTS system mannitol-specific IIC component</fullName>
    </submittedName>
</protein>
<dbReference type="SUPFAM" id="SSF52794">
    <property type="entry name" value="PTS system IIB component-like"/>
    <property type="match status" value="1"/>
</dbReference>
<keyword evidence="11 13" id="KW-0472">Membrane</keyword>
<evidence type="ECO:0000313" key="17">
    <source>
        <dbReference type="EMBL" id="TDT66989.1"/>
    </source>
</evidence>
<dbReference type="Pfam" id="PF02302">
    <property type="entry name" value="PTS_IIB"/>
    <property type="match status" value="1"/>
</dbReference>
<dbReference type="InterPro" id="IPR029503">
    <property type="entry name" value="PTS_EIIB_mannitol"/>
</dbReference>
<dbReference type="SUPFAM" id="SSF55804">
    <property type="entry name" value="Phoshotransferase/anion transport protein"/>
    <property type="match status" value="1"/>
</dbReference>
<evidence type="ECO:0000256" key="1">
    <source>
        <dbReference type="ARBA" id="ARBA00004651"/>
    </source>
</evidence>
<comment type="subcellular location">
    <subcellularLocation>
        <location evidence="1">Cell membrane</location>
        <topology evidence="1">Multi-pass membrane protein</topology>
    </subcellularLocation>
</comment>
<dbReference type="PANTHER" id="PTHR30181">
    <property type="entry name" value="MANNITOL PERMEASE IIC COMPONENT"/>
    <property type="match status" value="1"/>
</dbReference>
<evidence type="ECO:0000313" key="18">
    <source>
        <dbReference type="Proteomes" id="UP000294678"/>
    </source>
</evidence>
<evidence type="ECO:0000256" key="7">
    <source>
        <dbReference type="ARBA" id="ARBA00022683"/>
    </source>
</evidence>
<feature type="transmembrane region" description="Helical" evidence="13">
    <location>
        <begin position="84"/>
        <end position="103"/>
    </location>
</feature>
<dbReference type="Gene3D" id="3.40.930.10">
    <property type="entry name" value="Mannitol-specific EII, Chain A"/>
    <property type="match status" value="1"/>
</dbReference>